<dbReference type="Pfam" id="PF01946">
    <property type="entry name" value="Thi4"/>
    <property type="match status" value="1"/>
</dbReference>
<feature type="binding site" description="in other chain" evidence="6">
    <location>
        <position position="66"/>
    </location>
    <ligand>
        <name>NAD(+)</name>
        <dbReference type="ChEBI" id="CHEBI:57540"/>
        <note>ligand shared between two adjacent protomers</note>
    </ligand>
</feature>
<comment type="pathway">
    <text evidence="6">Cofactor biosynthesis; thiamine diphosphate biosynthesis.</text>
</comment>
<evidence type="ECO:0000256" key="2">
    <source>
        <dbReference type="ARBA" id="ARBA00022723"/>
    </source>
</evidence>
<dbReference type="PRINTS" id="PR00411">
    <property type="entry name" value="PNDRDTASEI"/>
</dbReference>
<comment type="function">
    <text evidence="6">Involved in the biosynthesis of the thiazole moiety of thiamine. Catalyzes the conversion of NAD and glycine to adenosine diphosphate 5-(2-hydroxyethyl)-4-methylthiazole-2-carboxylate (ADT), an adenylated thiazole intermediate, using free sulfide as a source of sulfur.</text>
</comment>
<feature type="binding site" description="in other chain" evidence="6">
    <location>
        <position position="226"/>
    </location>
    <ligand>
        <name>NAD(+)</name>
        <dbReference type="ChEBI" id="CHEBI:57540"/>
        <note>ligand shared between two adjacent protomers</note>
    </ligand>
</feature>
<evidence type="ECO:0000256" key="4">
    <source>
        <dbReference type="ARBA" id="ARBA00023004"/>
    </source>
</evidence>
<dbReference type="GO" id="GO:0009228">
    <property type="term" value="P:thiamine biosynthetic process"/>
    <property type="evidence" value="ECO:0007669"/>
    <property type="project" value="UniProtKB-KW"/>
</dbReference>
<feature type="binding site" description="in other chain" evidence="6">
    <location>
        <position position="131"/>
    </location>
    <ligand>
        <name>NAD(+)</name>
        <dbReference type="ChEBI" id="CHEBI:57540"/>
        <note>ligand shared between two adjacent protomers</note>
    </ligand>
</feature>
<dbReference type="InterPro" id="IPR002922">
    <property type="entry name" value="Thi4_fam"/>
</dbReference>
<comment type="catalytic activity">
    <reaction evidence="6">
        <text>hydrogen sulfide + glycine + NAD(+) = ADP-5-ethyl-4-methylthiazole-2-carboxylate + nicotinamide + 3 H2O + H(+)</text>
        <dbReference type="Rhea" id="RHEA:55704"/>
        <dbReference type="ChEBI" id="CHEBI:15377"/>
        <dbReference type="ChEBI" id="CHEBI:15378"/>
        <dbReference type="ChEBI" id="CHEBI:17154"/>
        <dbReference type="ChEBI" id="CHEBI:29919"/>
        <dbReference type="ChEBI" id="CHEBI:57305"/>
        <dbReference type="ChEBI" id="CHEBI:57540"/>
        <dbReference type="ChEBI" id="CHEBI:139151"/>
        <dbReference type="EC" id="2.4.2.59"/>
    </reaction>
</comment>
<dbReference type="GO" id="GO:0052837">
    <property type="term" value="P:thiazole biosynthetic process"/>
    <property type="evidence" value="ECO:0007669"/>
    <property type="project" value="UniProtKB-UniRule"/>
</dbReference>
<comment type="similarity">
    <text evidence="6">Belongs to the THI4 family.</text>
</comment>
<dbReference type="AlphaFoldDB" id="A0ABD4Z5S0"/>
<keyword evidence="5 6" id="KW-0520">NAD</keyword>
<keyword evidence="4 6" id="KW-0408">Iron</keyword>
<organism evidence="7 8">
    <name type="scientific">Ignisphaera cupida</name>
    <dbReference type="NCBI Taxonomy" id="3050454"/>
    <lineage>
        <taxon>Archaea</taxon>
        <taxon>Thermoproteota</taxon>
        <taxon>Thermoprotei</taxon>
        <taxon>Desulfurococcales</taxon>
        <taxon>Desulfurococcaceae</taxon>
        <taxon>Ignisphaera</taxon>
    </lineage>
</organism>
<feature type="binding site" evidence="6">
    <location>
        <position position="161"/>
    </location>
    <ligand>
        <name>Fe cation</name>
        <dbReference type="ChEBI" id="CHEBI:24875"/>
        <note>ligand shared between two adjacent protomers</note>
    </ligand>
</feature>
<accession>A0ABD4Z5S0</accession>
<evidence type="ECO:0000256" key="1">
    <source>
        <dbReference type="ARBA" id="ARBA00022679"/>
    </source>
</evidence>
<comment type="cofactor">
    <cofactor evidence="6">
        <name>Fe(2+)</name>
        <dbReference type="ChEBI" id="CHEBI:29033"/>
    </cofactor>
</comment>
<dbReference type="PANTHER" id="PTHR43422:SF3">
    <property type="entry name" value="THIAMINE THIAZOLE SYNTHASE"/>
    <property type="match status" value="1"/>
</dbReference>
<dbReference type="GO" id="GO:0016763">
    <property type="term" value="F:pentosyltransferase activity"/>
    <property type="evidence" value="ECO:0007669"/>
    <property type="project" value="UniProtKB-UniRule"/>
</dbReference>
<dbReference type="NCBIfam" id="TIGR00292">
    <property type="entry name" value="sulfide-dependent adenosine diphosphate thiazole synthase"/>
    <property type="match status" value="1"/>
</dbReference>
<feature type="binding site" evidence="6">
    <location>
        <begin position="159"/>
        <end position="161"/>
    </location>
    <ligand>
        <name>NAD(+)</name>
        <dbReference type="ChEBI" id="CHEBI:57540"/>
        <note>ligand shared between two adjacent protomers</note>
    </ligand>
</feature>
<dbReference type="InterPro" id="IPR022828">
    <property type="entry name" value="Thi4_prok"/>
</dbReference>
<feature type="binding site" description="in other chain" evidence="6">
    <location>
        <position position="176"/>
    </location>
    <ligand>
        <name>Fe cation</name>
        <dbReference type="ChEBI" id="CHEBI:24875"/>
        <note>ligand shared between two adjacent protomers</note>
    </ligand>
</feature>
<comment type="caution">
    <text evidence="7">The sequence shown here is derived from an EMBL/GenBank/DDBJ whole genome shotgun (WGS) entry which is preliminary data.</text>
</comment>
<evidence type="ECO:0000313" key="7">
    <source>
        <dbReference type="EMBL" id="MDK6028099.1"/>
    </source>
</evidence>
<feature type="binding site" evidence="6">
    <location>
        <position position="236"/>
    </location>
    <ligand>
        <name>glycine</name>
        <dbReference type="ChEBI" id="CHEBI:57305"/>
    </ligand>
</feature>
<proteinExistence type="inferred from homology"/>
<comment type="subunit">
    <text evidence="6">Homooctamer; tetramer of dimers.</text>
</comment>
<name>A0ABD4Z5S0_9CREN</name>
<keyword evidence="8" id="KW-1185">Reference proteome</keyword>
<comment type="caution">
    <text evidence="6">Lacks conserved residue(s) required for the propagation of feature annotation.</text>
</comment>
<dbReference type="EC" id="2.4.2.59" evidence="6"/>
<protein>
    <recommendedName>
        <fullName evidence="6">Thiamine thiazole synthase</fullName>
        <ecNumber evidence="6">2.4.2.59</ecNumber>
    </recommendedName>
</protein>
<keyword evidence="1 6" id="KW-0808">Transferase</keyword>
<dbReference type="Gene3D" id="3.50.50.60">
    <property type="entry name" value="FAD/NAD(P)-binding domain"/>
    <property type="match status" value="1"/>
</dbReference>
<evidence type="ECO:0000313" key="8">
    <source>
        <dbReference type="Proteomes" id="UP001529235"/>
    </source>
</evidence>
<dbReference type="RefSeq" id="WP_285273073.1">
    <property type="nucleotide sequence ID" value="NZ_JASNVW010000001.1"/>
</dbReference>
<dbReference type="PANTHER" id="PTHR43422">
    <property type="entry name" value="THIAMINE THIAZOLE SYNTHASE"/>
    <property type="match status" value="1"/>
</dbReference>
<dbReference type="GO" id="GO:0009229">
    <property type="term" value="P:thiamine diphosphate biosynthetic process"/>
    <property type="evidence" value="ECO:0007669"/>
    <property type="project" value="UniProtKB-UniRule"/>
</dbReference>
<sequence length="261" mass="28222">MVNGKSLEERITRAIIRNTMADYLNLCNVDVVIVGAGPAGMTAAKYIAEKGFRVVVFERRLSFGGGIGGGGMLFHKIVVDESAKHILDDFKIRYQVDEEENLYVLDSSELMAKLAVGAIDAGAKIVHGIHIEDVIYRENPLRIEGVVIQWSAVIMSGLHVDPLFIRSKAVVDATGHDAEVLQIVARKIPEAGIQLIGEKSAYSELSERVVVEKTGRVLPGLYVAGMSVATIHGLPRMGPIFSSMLLSGKKVAEIIVNDLSG</sequence>
<dbReference type="SUPFAM" id="SSF51905">
    <property type="entry name" value="FAD/NAD(P)-binding domain"/>
    <property type="match status" value="1"/>
</dbReference>
<keyword evidence="2 6" id="KW-0479">Metal-binding</keyword>
<keyword evidence="3 6" id="KW-0784">Thiamine biosynthesis</keyword>
<reference evidence="7 8" key="1">
    <citation type="submission" date="2023-05" db="EMBL/GenBank/DDBJ databases">
        <title>A new hyperthermophilic archaea 'Ignisphaera cupida' sp. nov. and description of the family 'Ignisphaeraceae' fam. nov.</title>
        <authorList>
            <person name="Podosokorskaya O.A."/>
            <person name="Elcheninov A.G."/>
            <person name="Klukina A."/>
            <person name="Merkel A.Y."/>
        </authorList>
    </citation>
    <scope>NUCLEOTIDE SEQUENCE [LARGE SCALE GENOMIC DNA]</scope>
    <source>
        <strain evidence="7 8">4213-co</strain>
    </source>
</reference>
<dbReference type="PRINTS" id="PR00368">
    <property type="entry name" value="FADPNR"/>
</dbReference>
<keyword evidence="7" id="KW-0328">Glycosyltransferase</keyword>
<dbReference type="Proteomes" id="UP001529235">
    <property type="component" value="Unassembled WGS sequence"/>
</dbReference>
<evidence type="ECO:0000256" key="3">
    <source>
        <dbReference type="ARBA" id="ARBA00022977"/>
    </source>
</evidence>
<dbReference type="GO" id="GO:0005506">
    <property type="term" value="F:iron ion binding"/>
    <property type="evidence" value="ECO:0007669"/>
    <property type="project" value="UniProtKB-UniRule"/>
</dbReference>
<dbReference type="HAMAP" id="MF_00304">
    <property type="entry name" value="Thi4"/>
    <property type="match status" value="1"/>
</dbReference>
<dbReference type="EMBL" id="JASNVW010000001">
    <property type="protein sequence ID" value="MDK6028099.1"/>
    <property type="molecule type" value="Genomic_DNA"/>
</dbReference>
<dbReference type="InterPro" id="IPR036188">
    <property type="entry name" value="FAD/NAD-bd_sf"/>
</dbReference>
<gene>
    <name evidence="6" type="primary">thi4</name>
    <name evidence="7" type="ORF">QPL79_01810</name>
</gene>
<feature type="binding site" description="in other chain" evidence="6">
    <location>
        <position position="39"/>
    </location>
    <ligand>
        <name>NAD(+)</name>
        <dbReference type="ChEBI" id="CHEBI:57540"/>
        <note>ligand shared between two adjacent protomers</note>
    </ligand>
</feature>
<evidence type="ECO:0000256" key="6">
    <source>
        <dbReference type="HAMAP-Rule" id="MF_00304"/>
    </source>
</evidence>
<evidence type="ECO:0000256" key="5">
    <source>
        <dbReference type="ARBA" id="ARBA00023027"/>
    </source>
</evidence>
<feature type="binding site" description="in other chain" evidence="6">
    <location>
        <begin position="58"/>
        <end position="59"/>
    </location>
    <ligand>
        <name>NAD(+)</name>
        <dbReference type="ChEBI" id="CHEBI:57540"/>
        <note>ligand shared between two adjacent protomers</note>
    </ligand>
</feature>